<name>A0ABS9VVN1_9BIFI</name>
<feature type="transmembrane region" description="Helical" evidence="1">
    <location>
        <begin position="6"/>
        <end position="27"/>
    </location>
</feature>
<evidence type="ECO:0000313" key="3">
    <source>
        <dbReference type="Proteomes" id="UP000710815"/>
    </source>
</evidence>
<accession>A0ABS9VVN1</accession>
<dbReference type="Proteomes" id="UP000710815">
    <property type="component" value="Unassembled WGS sequence"/>
</dbReference>
<comment type="caution">
    <text evidence="2">The sequence shown here is derived from an EMBL/GenBank/DDBJ whole genome shotgun (WGS) entry which is preliminary data.</text>
</comment>
<evidence type="ECO:0000313" key="2">
    <source>
        <dbReference type="EMBL" id="MCH9276127.1"/>
    </source>
</evidence>
<keyword evidence="1" id="KW-1133">Transmembrane helix</keyword>
<reference evidence="2 3" key="2">
    <citation type="journal article" date="2021" name="Syst. Appl. Microbiol.">
        <title>Phylogenetic classification of ten novel species belonging to the genus Bifidobacterium comprising B. phasiani sp. nov., B. pongonis sp. nov., B. saguinibicoloris sp. nov., B. colobi sp. nov., B. simiiventris sp. nov., B. santillanense sp. nov., B. miconis sp. nov., B. amazonense sp. nov., B. pluvialisilvae sp. nov., and B. miconisargentati sp. nov.</title>
        <authorList>
            <person name="Lugli G.A."/>
            <person name="Calvete-Torre I."/>
            <person name="Alessandri G."/>
            <person name="Milani C."/>
            <person name="Turroni F."/>
            <person name="Laiolo P."/>
            <person name="Ossiprandi M.C."/>
            <person name="Margolles A."/>
            <person name="Ruiz L."/>
            <person name="Ventura M."/>
        </authorList>
    </citation>
    <scope>NUCLEOTIDE SEQUENCE [LARGE SCALE GENOMIC DNA]</scope>
    <source>
        <strain evidence="2 3">MA1</strain>
    </source>
</reference>
<dbReference type="EMBL" id="JAFEJT020000027">
    <property type="protein sequence ID" value="MCH9276127.1"/>
    <property type="molecule type" value="Genomic_DNA"/>
</dbReference>
<protein>
    <submittedName>
        <fullName evidence="2">Uncharacterized protein</fullName>
    </submittedName>
</protein>
<reference evidence="2 3" key="1">
    <citation type="journal article" date="2021" name="Environ. Microbiol.">
        <title>Genetic insights into the dark matter of the mammalian gut microbiota through targeted genome reconstruction.</title>
        <authorList>
            <person name="Lugli G.A."/>
            <person name="Alessandri G."/>
            <person name="Milani C."/>
            <person name="Viappiani A."/>
            <person name="Fontana F."/>
            <person name="Tarracchini C."/>
            <person name="Mancabelli L."/>
            <person name="Argentini C."/>
            <person name="Ruiz L."/>
            <person name="Margolles A."/>
            <person name="van Sinderen D."/>
            <person name="Turroni F."/>
            <person name="Ventura M."/>
        </authorList>
    </citation>
    <scope>NUCLEOTIDE SEQUENCE [LARGE SCALE GENOMIC DNA]</scope>
    <source>
        <strain evidence="2 3">MA1</strain>
    </source>
</reference>
<proteinExistence type="predicted"/>
<feature type="transmembrane region" description="Helical" evidence="1">
    <location>
        <begin position="39"/>
        <end position="57"/>
    </location>
</feature>
<gene>
    <name evidence="2" type="ORF">JS533_007570</name>
</gene>
<keyword evidence="3" id="KW-1185">Reference proteome</keyword>
<evidence type="ECO:0000256" key="1">
    <source>
        <dbReference type="SAM" id="Phobius"/>
    </source>
</evidence>
<dbReference type="RefSeq" id="WP_241513828.1">
    <property type="nucleotide sequence ID" value="NZ_JAFEJT020000027.1"/>
</dbReference>
<keyword evidence="1" id="KW-0812">Transmembrane</keyword>
<keyword evidence="1" id="KW-0472">Membrane</keyword>
<organism evidence="2 3">
    <name type="scientific">Bifidobacterium amazonense</name>
    <dbReference type="NCBI Taxonomy" id="2809027"/>
    <lineage>
        <taxon>Bacteria</taxon>
        <taxon>Bacillati</taxon>
        <taxon>Actinomycetota</taxon>
        <taxon>Actinomycetes</taxon>
        <taxon>Bifidobacteriales</taxon>
        <taxon>Bifidobacteriaceae</taxon>
        <taxon>Bifidobacterium</taxon>
    </lineage>
</organism>
<sequence length="84" mass="9083">MNPLTRWPYLTAITLTVTEAVCWWWLFTHMACAHPIGNGIAALTAFILIPLAIMTMIDHTELPPAQLPSTTHIAGAAGGDKASR</sequence>